<feature type="non-terminal residue" evidence="2">
    <location>
        <position position="1"/>
    </location>
</feature>
<accession>A0AAV4GN12</accession>
<keyword evidence="3" id="KW-1185">Reference proteome</keyword>
<gene>
    <name evidence="2" type="ORF">ElyMa_002473400</name>
</gene>
<evidence type="ECO:0000313" key="2">
    <source>
        <dbReference type="EMBL" id="GFR86666.1"/>
    </source>
</evidence>
<dbReference type="Proteomes" id="UP000762676">
    <property type="component" value="Unassembled WGS sequence"/>
</dbReference>
<organism evidence="2 3">
    <name type="scientific">Elysia marginata</name>
    <dbReference type="NCBI Taxonomy" id="1093978"/>
    <lineage>
        <taxon>Eukaryota</taxon>
        <taxon>Metazoa</taxon>
        <taxon>Spiralia</taxon>
        <taxon>Lophotrochozoa</taxon>
        <taxon>Mollusca</taxon>
        <taxon>Gastropoda</taxon>
        <taxon>Heterobranchia</taxon>
        <taxon>Euthyneura</taxon>
        <taxon>Panpulmonata</taxon>
        <taxon>Sacoglossa</taxon>
        <taxon>Placobranchoidea</taxon>
        <taxon>Plakobranchidae</taxon>
        <taxon>Elysia</taxon>
    </lineage>
</organism>
<dbReference type="EMBL" id="BMAT01005057">
    <property type="protein sequence ID" value="GFR86666.1"/>
    <property type="molecule type" value="Genomic_DNA"/>
</dbReference>
<reference evidence="2 3" key="1">
    <citation type="journal article" date="2021" name="Elife">
        <title>Chloroplast acquisition without the gene transfer in kleptoplastic sea slugs, Plakobranchus ocellatus.</title>
        <authorList>
            <person name="Maeda T."/>
            <person name="Takahashi S."/>
            <person name="Yoshida T."/>
            <person name="Shimamura S."/>
            <person name="Takaki Y."/>
            <person name="Nagai Y."/>
            <person name="Toyoda A."/>
            <person name="Suzuki Y."/>
            <person name="Arimoto A."/>
            <person name="Ishii H."/>
            <person name="Satoh N."/>
            <person name="Nishiyama T."/>
            <person name="Hasebe M."/>
            <person name="Maruyama T."/>
            <person name="Minagawa J."/>
            <person name="Obokata J."/>
            <person name="Shigenobu S."/>
        </authorList>
    </citation>
    <scope>NUCLEOTIDE SEQUENCE [LARGE SCALE GENOMIC DNA]</scope>
</reference>
<name>A0AAV4GN12_9GAST</name>
<sequence>LKVNFSVQRVLSFVSSSAEEPIITSRLVKLIEKKMSDVVGYLYCARLHSNHSSGSEAVFKFTMPVVADTSATVRQLTAGDRTKYWGAQELVFIIPSQTCLSQVAVSVAWRLSPEGRDATEQSMPPHWGSQVFHS</sequence>
<comment type="caution">
    <text evidence="2">The sequence shown here is derived from an EMBL/GenBank/DDBJ whole genome shotgun (WGS) entry which is preliminary data.</text>
</comment>
<proteinExistence type="predicted"/>
<feature type="region of interest" description="Disordered" evidence="1">
    <location>
        <begin position="115"/>
        <end position="134"/>
    </location>
</feature>
<protein>
    <submittedName>
        <fullName evidence="2">Uncharacterized protein</fullName>
    </submittedName>
</protein>
<evidence type="ECO:0000256" key="1">
    <source>
        <dbReference type="SAM" id="MobiDB-lite"/>
    </source>
</evidence>
<evidence type="ECO:0000313" key="3">
    <source>
        <dbReference type="Proteomes" id="UP000762676"/>
    </source>
</evidence>
<dbReference type="AlphaFoldDB" id="A0AAV4GN12"/>